<dbReference type="InterPro" id="IPR019775">
    <property type="entry name" value="WD40_repeat_CS"/>
</dbReference>
<sequence>MVEAILNTARTCVLSQPITTAATADAAPTALEVTETYIIIALDNGEIHTFDIHGADKKILAGSHGVVWALAAWGDLLASGGSEKVIRIWDLAKGQHYQTLQGHTSTVRALHILGGGKRLASASRDTTLRLWDLANGQCIAVSTMHTGTIRSLAVTVPENLLVSGSYDGTACIWRITDNGLVCLHTLRSHEGRKIYGVALNDVGKQVVTAGADAQVRIWNQEDGKCVAVLQGHSGIVNEIKVHGSKLVTSDTSGCICIWLLGDSPSMTYRLETHPSNVISLDFHGWRVVSAGNEGSIKLTDVVNGELLGNLGKDAEVVWKVAFLGENKVISVLRREMKVAMEIWNLS</sequence>
<dbReference type="Proteomes" id="UP000258309">
    <property type="component" value="Unassembled WGS sequence"/>
</dbReference>
<evidence type="ECO:0000256" key="6">
    <source>
        <dbReference type="PROSITE-ProRule" id="PRU00221"/>
    </source>
</evidence>
<dbReference type="PROSITE" id="PS50082">
    <property type="entry name" value="WD_REPEATS_2"/>
    <property type="match status" value="4"/>
</dbReference>
<feature type="repeat" description="WD" evidence="6">
    <location>
        <begin position="187"/>
        <end position="228"/>
    </location>
</feature>
<evidence type="ECO:0000313" key="8">
    <source>
        <dbReference type="Proteomes" id="UP000258309"/>
    </source>
</evidence>
<dbReference type="STRING" id="5539.A0A3E2HPU4"/>
<dbReference type="SUPFAM" id="SSF50978">
    <property type="entry name" value="WD40 repeat-like"/>
    <property type="match status" value="1"/>
</dbReference>
<proteinExistence type="inferred from homology"/>
<organism evidence="7 8">
    <name type="scientific">Scytalidium lignicola</name>
    <name type="common">Hyphomycete</name>
    <dbReference type="NCBI Taxonomy" id="5539"/>
    <lineage>
        <taxon>Eukaryota</taxon>
        <taxon>Fungi</taxon>
        <taxon>Dikarya</taxon>
        <taxon>Ascomycota</taxon>
        <taxon>Pezizomycotina</taxon>
        <taxon>Leotiomycetes</taxon>
        <taxon>Leotiomycetes incertae sedis</taxon>
        <taxon>Scytalidium</taxon>
    </lineage>
</organism>
<evidence type="ECO:0000256" key="3">
    <source>
        <dbReference type="ARBA" id="ARBA00038415"/>
    </source>
</evidence>
<comment type="caution">
    <text evidence="7">The sequence shown here is derived from an EMBL/GenBank/DDBJ whole genome shotgun (WGS) entry which is preliminary data.</text>
</comment>
<dbReference type="OrthoDB" id="190105at2759"/>
<keyword evidence="2" id="KW-0677">Repeat</keyword>
<dbReference type="AlphaFoldDB" id="A0A3E2HPU4"/>
<dbReference type="SMART" id="SM00320">
    <property type="entry name" value="WD40"/>
    <property type="match status" value="6"/>
</dbReference>
<evidence type="ECO:0000313" key="7">
    <source>
        <dbReference type="EMBL" id="RFU35385.1"/>
    </source>
</evidence>
<comment type="similarity">
    <text evidence="3">Belongs to the WD repeat MDV1/CAF4 family.</text>
</comment>
<evidence type="ECO:0000256" key="4">
    <source>
        <dbReference type="ARBA" id="ARBA00039789"/>
    </source>
</evidence>
<evidence type="ECO:0000256" key="2">
    <source>
        <dbReference type="ARBA" id="ARBA00022737"/>
    </source>
</evidence>
<dbReference type="InterPro" id="IPR020472">
    <property type="entry name" value="WD40_PAC1"/>
</dbReference>
<dbReference type="PROSITE" id="PS00678">
    <property type="entry name" value="WD_REPEATS_1"/>
    <property type="match status" value="1"/>
</dbReference>
<dbReference type="InterPro" id="IPR036322">
    <property type="entry name" value="WD40_repeat_dom_sf"/>
</dbReference>
<dbReference type="PRINTS" id="PR00320">
    <property type="entry name" value="GPROTEINBRPT"/>
</dbReference>
<reference evidence="7 8" key="1">
    <citation type="submission" date="2018-05" db="EMBL/GenBank/DDBJ databases">
        <title>Draft genome sequence of Scytalidium lignicola DSM 105466, a ubiquitous saprotrophic fungus.</title>
        <authorList>
            <person name="Buettner E."/>
            <person name="Gebauer A.M."/>
            <person name="Hofrichter M."/>
            <person name="Liers C."/>
            <person name="Kellner H."/>
        </authorList>
    </citation>
    <scope>NUCLEOTIDE SEQUENCE [LARGE SCALE GENOMIC DNA]</scope>
    <source>
        <strain evidence="7 8">DSM 105466</strain>
    </source>
</reference>
<dbReference type="InterPro" id="IPR001680">
    <property type="entry name" value="WD40_rpt"/>
</dbReference>
<accession>A0A3E2HPU4</accession>
<evidence type="ECO:0000256" key="1">
    <source>
        <dbReference type="ARBA" id="ARBA00022574"/>
    </source>
</evidence>
<dbReference type="OMA" id="GCHNGSL"/>
<evidence type="ECO:0000256" key="5">
    <source>
        <dbReference type="ARBA" id="ARBA00043913"/>
    </source>
</evidence>
<name>A0A3E2HPU4_SCYLI</name>
<dbReference type="EMBL" id="NCSJ02000009">
    <property type="protein sequence ID" value="RFU35385.1"/>
    <property type="molecule type" value="Genomic_DNA"/>
</dbReference>
<feature type="non-terminal residue" evidence="7">
    <location>
        <position position="1"/>
    </location>
</feature>
<dbReference type="CDD" id="cd00200">
    <property type="entry name" value="WD40"/>
    <property type="match status" value="1"/>
</dbReference>
<dbReference type="PROSITE" id="PS50294">
    <property type="entry name" value="WD_REPEATS_REGION"/>
    <property type="match status" value="2"/>
</dbReference>
<dbReference type="Gene3D" id="2.130.10.10">
    <property type="entry name" value="YVTN repeat-like/Quinoprotein amine dehydrogenase"/>
    <property type="match status" value="1"/>
</dbReference>
<feature type="non-terminal residue" evidence="7">
    <location>
        <position position="346"/>
    </location>
</feature>
<feature type="repeat" description="WD" evidence="6">
    <location>
        <begin position="100"/>
        <end position="141"/>
    </location>
</feature>
<keyword evidence="8" id="KW-1185">Reference proteome</keyword>
<comment type="function">
    <text evidence="5">Involved in mitochondrial fission. Acts as an adapter protein required to form mitochondrial fission complexes. Formation of these complexes is required to promote constriction and fission of the mitochondrial compartment at a late step in mitochondrial division.</text>
</comment>
<feature type="repeat" description="WD" evidence="6">
    <location>
        <begin position="74"/>
        <end position="99"/>
    </location>
</feature>
<dbReference type="GO" id="GO:1990234">
    <property type="term" value="C:transferase complex"/>
    <property type="evidence" value="ECO:0007669"/>
    <property type="project" value="UniProtKB-ARBA"/>
</dbReference>
<dbReference type="Pfam" id="PF00400">
    <property type="entry name" value="WD40"/>
    <property type="match status" value="5"/>
</dbReference>
<dbReference type="PANTHER" id="PTHR22847">
    <property type="entry name" value="WD40 REPEAT PROTEIN"/>
    <property type="match status" value="1"/>
</dbReference>
<protein>
    <recommendedName>
        <fullName evidence="4">Mitochondrial division protein 1</fullName>
    </recommendedName>
</protein>
<feature type="repeat" description="WD" evidence="6">
    <location>
        <begin position="142"/>
        <end position="175"/>
    </location>
</feature>
<dbReference type="PANTHER" id="PTHR22847:SF637">
    <property type="entry name" value="WD REPEAT DOMAIN 5B"/>
    <property type="match status" value="1"/>
</dbReference>
<keyword evidence="1 6" id="KW-0853">WD repeat</keyword>
<gene>
    <name evidence="7" type="ORF">B7463_g940</name>
</gene>
<dbReference type="InterPro" id="IPR015943">
    <property type="entry name" value="WD40/YVTN_repeat-like_dom_sf"/>
</dbReference>